<comment type="caution">
    <text evidence="2">The sequence shown here is derived from an EMBL/GenBank/DDBJ whole genome shotgun (WGS) entry which is preliminary data.</text>
</comment>
<gene>
    <name evidence="2" type="ORF">ETD85_16950</name>
</gene>
<dbReference type="InterPro" id="IPR036366">
    <property type="entry name" value="PGBDSf"/>
</dbReference>
<evidence type="ECO:0000313" key="2">
    <source>
        <dbReference type="EMBL" id="TMR34377.1"/>
    </source>
</evidence>
<feature type="domain" description="Peptidoglycan binding-like" evidence="1">
    <location>
        <begin position="72"/>
        <end position="148"/>
    </location>
</feature>
<reference evidence="2 3" key="1">
    <citation type="submission" date="2019-05" db="EMBL/GenBank/DDBJ databases">
        <title>Draft genome sequence of Nonomuraea zeae DSM 100528.</title>
        <authorList>
            <person name="Saricaoglu S."/>
            <person name="Isik K."/>
        </authorList>
    </citation>
    <scope>NUCLEOTIDE SEQUENCE [LARGE SCALE GENOMIC DNA]</scope>
    <source>
        <strain evidence="2 3">DSM 100528</strain>
    </source>
</reference>
<keyword evidence="3" id="KW-1185">Reference proteome</keyword>
<sequence>MKDLVRRVVVGTVGSATFAGLIVIGPPASAWVYCNTVSSVSDTSSGRIRYPTYNGDINCDMRLNTNGDARQREAISQLQETLNVCYSAIRYTIGNHVPPYAVTSVLSVDGEYGSKTREAVKSVQRYHNGLGASLVVDGYAGPKTRSTMLHQNVEQNFCSFRSQ</sequence>
<accession>A0A5S4GN83</accession>
<proteinExistence type="predicted"/>
<dbReference type="SUPFAM" id="SSF47090">
    <property type="entry name" value="PGBD-like"/>
    <property type="match status" value="1"/>
</dbReference>
<protein>
    <submittedName>
        <fullName evidence="2">Peptidoglycan-binding protein</fullName>
    </submittedName>
</protein>
<dbReference type="OrthoDB" id="3828307at2"/>
<dbReference type="Gene3D" id="1.10.101.10">
    <property type="entry name" value="PGBD-like superfamily/PGBD"/>
    <property type="match status" value="1"/>
</dbReference>
<dbReference type="InterPro" id="IPR036365">
    <property type="entry name" value="PGBD-like_sf"/>
</dbReference>
<evidence type="ECO:0000313" key="3">
    <source>
        <dbReference type="Proteomes" id="UP000306628"/>
    </source>
</evidence>
<dbReference type="EMBL" id="VCKX01000045">
    <property type="protein sequence ID" value="TMR34377.1"/>
    <property type="molecule type" value="Genomic_DNA"/>
</dbReference>
<dbReference type="RefSeq" id="WP_138690679.1">
    <property type="nucleotide sequence ID" value="NZ_JBHSAZ010000026.1"/>
</dbReference>
<dbReference type="InterPro" id="IPR002477">
    <property type="entry name" value="Peptidoglycan-bd-like"/>
</dbReference>
<organism evidence="2 3">
    <name type="scientific">Nonomuraea zeae</name>
    <dbReference type="NCBI Taxonomy" id="1642303"/>
    <lineage>
        <taxon>Bacteria</taxon>
        <taxon>Bacillati</taxon>
        <taxon>Actinomycetota</taxon>
        <taxon>Actinomycetes</taxon>
        <taxon>Streptosporangiales</taxon>
        <taxon>Streptosporangiaceae</taxon>
        <taxon>Nonomuraea</taxon>
    </lineage>
</organism>
<name>A0A5S4GN83_9ACTN</name>
<evidence type="ECO:0000259" key="1">
    <source>
        <dbReference type="Pfam" id="PF01471"/>
    </source>
</evidence>
<dbReference type="Proteomes" id="UP000306628">
    <property type="component" value="Unassembled WGS sequence"/>
</dbReference>
<dbReference type="AlphaFoldDB" id="A0A5S4GN83"/>
<dbReference type="Pfam" id="PF01471">
    <property type="entry name" value="PG_binding_1"/>
    <property type="match status" value="1"/>
</dbReference>